<sequence>MPDPRTAACTSRVAPAPGACDLLLHPHGAWVRAGERSVHLPFEAYAASGEDMWAYEPWAAPDGGDAWMLGEWTHTRGGGPIGIGVRATGRFAVPVADLRTRRRTFTNLVDRLVDRSDVAPLYAARTIRTPADADRDALHVLCLTLARKPRWRPQLGDPGRVTQLLHDLADQDHASVTPSTGLRRRAMETFLVMQRLGYQHRVHGRTLPDESRPDAGEVLNAVLRGLAGNRYALPPREDDVHALVHRHYLDVTPWPFAALLPDVPGTQGTV</sequence>
<evidence type="ECO:0000313" key="2">
    <source>
        <dbReference type="Proteomes" id="UP000317046"/>
    </source>
</evidence>
<reference evidence="1" key="1">
    <citation type="submission" date="2019-06" db="EMBL/GenBank/DDBJ databases">
        <title>Whole genome shotgun sequence of Cellulomonas cellasea NBRC 3753.</title>
        <authorList>
            <person name="Hosoyama A."/>
            <person name="Uohara A."/>
            <person name="Ohji S."/>
            <person name="Ichikawa N."/>
        </authorList>
    </citation>
    <scope>NUCLEOTIDE SEQUENCE [LARGE SCALE GENOMIC DNA]</scope>
    <source>
        <strain evidence="1">NBRC 3753</strain>
    </source>
</reference>
<protein>
    <submittedName>
        <fullName evidence="1">Uncharacterized protein</fullName>
    </submittedName>
</protein>
<gene>
    <name evidence="1" type="ORF">CCE01nite_27990</name>
</gene>
<evidence type="ECO:0000313" key="1">
    <source>
        <dbReference type="EMBL" id="GEA88850.1"/>
    </source>
</evidence>
<name>A0A4Y3L151_9CELL</name>
<comment type="caution">
    <text evidence="1">The sequence shown here is derived from an EMBL/GenBank/DDBJ whole genome shotgun (WGS) entry which is preliminary data.</text>
</comment>
<dbReference type="EMBL" id="BJLR01000025">
    <property type="protein sequence ID" value="GEA88850.1"/>
    <property type="molecule type" value="Genomic_DNA"/>
</dbReference>
<proteinExistence type="predicted"/>
<organism evidence="1 2">
    <name type="scientific">Cellulomonas cellasea</name>
    <dbReference type="NCBI Taxonomy" id="43670"/>
    <lineage>
        <taxon>Bacteria</taxon>
        <taxon>Bacillati</taxon>
        <taxon>Actinomycetota</taxon>
        <taxon>Actinomycetes</taxon>
        <taxon>Micrococcales</taxon>
        <taxon>Cellulomonadaceae</taxon>
        <taxon>Cellulomonas</taxon>
    </lineage>
</organism>
<keyword evidence="2" id="KW-1185">Reference proteome</keyword>
<dbReference type="Proteomes" id="UP000317046">
    <property type="component" value="Unassembled WGS sequence"/>
</dbReference>
<dbReference type="AlphaFoldDB" id="A0A4Y3L151"/>
<accession>A0A4Y3L151</accession>